<evidence type="ECO:0000313" key="1">
    <source>
        <dbReference type="EMBL" id="KRH06584.1"/>
    </source>
</evidence>
<proteinExistence type="predicted"/>
<protein>
    <submittedName>
        <fullName evidence="1 2">Uncharacterized protein</fullName>
    </submittedName>
</protein>
<name>K7MF00_SOYBN</name>
<dbReference type="HOGENOM" id="CLU_3036229_0_0_1"/>
<dbReference type="Proteomes" id="UP000008827">
    <property type="component" value="Chromosome 16"/>
</dbReference>
<keyword evidence="3" id="KW-1185">Reference proteome</keyword>
<evidence type="ECO:0000313" key="2">
    <source>
        <dbReference type="EnsemblPlants" id="KRH06584"/>
    </source>
</evidence>
<reference evidence="1 2" key="1">
    <citation type="journal article" date="2010" name="Nature">
        <title>Genome sequence of the palaeopolyploid soybean.</title>
        <authorList>
            <person name="Schmutz J."/>
            <person name="Cannon S.B."/>
            <person name="Schlueter J."/>
            <person name="Ma J."/>
            <person name="Mitros T."/>
            <person name="Nelson W."/>
            <person name="Hyten D.L."/>
            <person name="Song Q."/>
            <person name="Thelen J.J."/>
            <person name="Cheng J."/>
            <person name="Xu D."/>
            <person name="Hellsten U."/>
            <person name="May G.D."/>
            <person name="Yu Y."/>
            <person name="Sakurai T."/>
            <person name="Umezawa T."/>
            <person name="Bhattacharyya M.K."/>
            <person name="Sandhu D."/>
            <person name="Valliyodan B."/>
            <person name="Lindquist E."/>
            <person name="Peto M."/>
            <person name="Grant D."/>
            <person name="Shu S."/>
            <person name="Goodstein D."/>
            <person name="Barry K."/>
            <person name="Futrell-Griggs M."/>
            <person name="Abernathy B."/>
            <person name="Du J."/>
            <person name="Tian Z."/>
            <person name="Zhu L."/>
            <person name="Gill N."/>
            <person name="Joshi T."/>
            <person name="Libault M."/>
            <person name="Sethuraman A."/>
            <person name="Zhang X.-C."/>
            <person name="Shinozaki K."/>
            <person name="Nguyen H.T."/>
            <person name="Wing R.A."/>
            <person name="Cregan P."/>
            <person name="Specht J."/>
            <person name="Grimwood J."/>
            <person name="Rokhsar D."/>
            <person name="Stacey G."/>
            <person name="Shoemaker R.C."/>
            <person name="Jackson S.A."/>
        </authorList>
    </citation>
    <scope>NUCLEOTIDE SEQUENCE [LARGE SCALE GENOMIC DNA]</scope>
    <source>
        <strain evidence="2">cv. Williams 82</strain>
        <tissue evidence="1">Callus</tissue>
    </source>
</reference>
<gene>
    <name evidence="1" type="ORF">GLYMA_16G032100</name>
</gene>
<dbReference type="EMBL" id="CM000849">
    <property type="protein sequence ID" value="KRH06584.1"/>
    <property type="molecule type" value="Genomic_DNA"/>
</dbReference>
<dbReference type="AlphaFoldDB" id="K7MF00"/>
<accession>K7MF00</accession>
<sequence length="55" mass="6218">MSFGGFWLNVYQNLVVDSHGFSIYSNGKVVLSIPFTVLHLGLSITKFCPFETMQF</sequence>
<dbReference type="EnsemblPlants" id="KRH06584">
    <property type="protein sequence ID" value="KRH06584"/>
    <property type="gene ID" value="GLYMA_16G032100"/>
</dbReference>
<dbReference type="Gramene" id="KRH06584">
    <property type="protein sequence ID" value="KRH06584"/>
    <property type="gene ID" value="GLYMA_16G032100"/>
</dbReference>
<reference evidence="1" key="3">
    <citation type="submission" date="2018-07" db="EMBL/GenBank/DDBJ databases">
        <title>WGS assembly of Glycine max.</title>
        <authorList>
            <person name="Schmutz J."/>
            <person name="Cannon S."/>
            <person name="Schlueter J."/>
            <person name="Ma J."/>
            <person name="Mitros T."/>
            <person name="Nelson W."/>
            <person name="Hyten D."/>
            <person name="Song Q."/>
            <person name="Thelen J."/>
            <person name="Cheng J."/>
            <person name="Xu D."/>
            <person name="Hellsten U."/>
            <person name="May G."/>
            <person name="Yu Y."/>
            <person name="Sakurai T."/>
            <person name="Umezawa T."/>
            <person name="Bhattacharyya M."/>
            <person name="Sandhu D."/>
            <person name="Valliyodan B."/>
            <person name="Lindquist E."/>
            <person name="Peto M."/>
            <person name="Grant D."/>
            <person name="Shu S."/>
            <person name="Goodstein D."/>
            <person name="Barry K."/>
            <person name="Futrell-Griggs M."/>
            <person name="Abernathy B."/>
            <person name="Du J."/>
            <person name="Tian Z."/>
            <person name="Zhu L."/>
            <person name="Gill N."/>
            <person name="Joshi T."/>
            <person name="Libault M."/>
            <person name="Sethuraman A."/>
            <person name="Zhang X."/>
            <person name="Shinozaki K."/>
            <person name="Nguyen H."/>
            <person name="Wing R."/>
            <person name="Cregan P."/>
            <person name="Specht J."/>
            <person name="Grimwood J."/>
            <person name="Rokhsar D."/>
            <person name="Stacey G."/>
            <person name="Shoemaker R."/>
            <person name="Jackson S."/>
        </authorList>
    </citation>
    <scope>NUCLEOTIDE SEQUENCE</scope>
    <source>
        <tissue evidence="1">Callus</tissue>
    </source>
</reference>
<evidence type="ECO:0000313" key="3">
    <source>
        <dbReference type="Proteomes" id="UP000008827"/>
    </source>
</evidence>
<reference evidence="2" key="2">
    <citation type="submission" date="2018-02" db="UniProtKB">
        <authorList>
            <consortium name="EnsemblPlants"/>
        </authorList>
    </citation>
    <scope>IDENTIFICATION</scope>
    <source>
        <strain evidence="2">Williams 82</strain>
    </source>
</reference>
<dbReference type="InParanoid" id="K7MF00"/>
<organism evidence="1">
    <name type="scientific">Glycine max</name>
    <name type="common">Soybean</name>
    <name type="synonym">Glycine hispida</name>
    <dbReference type="NCBI Taxonomy" id="3847"/>
    <lineage>
        <taxon>Eukaryota</taxon>
        <taxon>Viridiplantae</taxon>
        <taxon>Streptophyta</taxon>
        <taxon>Embryophyta</taxon>
        <taxon>Tracheophyta</taxon>
        <taxon>Spermatophyta</taxon>
        <taxon>Magnoliopsida</taxon>
        <taxon>eudicotyledons</taxon>
        <taxon>Gunneridae</taxon>
        <taxon>Pentapetalae</taxon>
        <taxon>rosids</taxon>
        <taxon>fabids</taxon>
        <taxon>Fabales</taxon>
        <taxon>Fabaceae</taxon>
        <taxon>Papilionoideae</taxon>
        <taxon>50 kb inversion clade</taxon>
        <taxon>NPAAA clade</taxon>
        <taxon>indigoferoid/millettioid clade</taxon>
        <taxon>Phaseoleae</taxon>
        <taxon>Glycine</taxon>
        <taxon>Glycine subgen. Soja</taxon>
    </lineage>
</organism>
<dbReference type="PaxDb" id="3847-GLYMA16G03590.1"/>